<evidence type="ECO:0000313" key="3">
    <source>
        <dbReference type="EMBL" id="CAD8113095.1"/>
    </source>
</evidence>
<sequence length="205" mass="24206">MDSLVKERNKSDIVILKNFEVQSQIKSSICQSKLQQSIQNIKQLTKPIALHVESQIQPLHKPELETPIKKSQHQKLSSDGHSTQTKGSQVKNQFDFTQNSVQNKYDISYSYRKKDSQIIKETDYQRIFVLYHHSSIVQMINTFEECFNLLIENSGAHLLRIPTNLILEILREREELQHQCIMLKRKLYQIDRIKEQQERSELQNE</sequence>
<organism evidence="3 4">
    <name type="scientific">Paramecium sonneborni</name>
    <dbReference type="NCBI Taxonomy" id="65129"/>
    <lineage>
        <taxon>Eukaryota</taxon>
        <taxon>Sar</taxon>
        <taxon>Alveolata</taxon>
        <taxon>Ciliophora</taxon>
        <taxon>Intramacronucleata</taxon>
        <taxon>Oligohymenophorea</taxon>
        <taxon>Peniculida</taxon>
        <taxon>Parameciidae</taxon>
        <taxon>Paramecium</taxon>
    </lineage>
</organism>
<proteinExistence type="predicted"/>
<accession>A0A8S1QF33</accession>
<protein>
    <submittedName>
        <fullName evidence="3">Uncharacterized protein</fullName>
    </submittedName>
</protein>
<feature type="compositionally biased region" description="Polar residues" evidence="2">
    <location>
        <begin position="74"/>
        <end position="93"/>
    </location>
</feature>
<dbReference type="AlphaFoldDB" id="A0A8S1QF33"/>
<feature type="region of interest" description="Disordered" evidence="2">
    <location>
        <begin position="67"/>
        <end position="93"/>
    </location>
</feature>
<keyword evidence="4" id="KW-1185">Reference proteome</keyword>
<evidence type="ECO:0000256" key="2">
    <source>
        <dbReference type="SAM" id="MobiDB-lite"/>
    </source>
</evidence>
<feature type="coiled-coil region" evidence="1">
    <location>
        <begin position="166"/>
        <end position="205"/>
    </location>
</feature>
<reference evidence="3" key="1">
    <citation type="submission" date="2021-01" db="EMBL/GenBank/DDBJ databases">
        <authorList>
            <consortium name="Genoscope - CEA"/>
            <person name="William W."/>
        </authorList>
    </citation>
    <scope>NUCLEOTIDE SEQUENCE</scope>
</reference>
<evidence type="ECO:0000256" key="1">
    <source>
        <dbReference type="SAM" id="Coils"/>
    </source>
</evidence>
<comment type="caution">
    <text evidence="3">The sequence shown here is derived from an EMBL/GenBank/DDBJ whole genome shotgun (WGS) entry which is preliminary data.</text>
</comment>
<evidence type="ECO:0000313" key="4">
    <source>
        <dbReference type="Proteomes" id="UP000692954"/>
    </source>
</evidence>
<dbReference type="OrthoDB" id="309122at2759"/>
<name>A0A8S1QF33_9CILI</name>
<dbReference type="Proteomes" id="UP000692954">
    <property type="component" value="Unassembled WGS sequence"/>
</dbReference>
<gene>
    <name evidence="3" type="ORF">PSON_ATCC_30995.1.T1020109</name>
</gene>
<dbReference type="EMBL" id="CAJJDN010000102">
    <property type="protein sequence ID" value="CAD8113095.1"/>
    <property type="molecule type" value="Genomic_DNA"/>
</dbReference>
<keyword evidence="1" id="KW-0175">Coiled coil</keyword>